<dbReference type="Proteomes" id="UP001278500">
    <property type="component" value="Unassembled WGS sequence"/>
</dbReference>
<name>A0AAE0MWC1_9PEZI</name>
<feature type="compositionally biased region" description="Pro residues" evidence="1">
    <location>
        <begin position="674"/>
        <end position="687"/>
    </location>
</feature>
<dbReference type="RefSeq" id="XP_062685220.1">
    <property type="nucleotide sequence ID" value="XM_062820917.1"/>
</dbReference>
<dbReference type="AlphaFoldDB" id="A0AAE0MWC1"/>
<evidence type="ECO:0000256" key="1">
    <source>
        <dbReference type="SAM" id="MobiDB-lite"/>
    </source>
</evidence>
<feature type="region of interest" description="Disordered" evidence="1">
    <location>
        <begin position="1032"/>
        <end position="1111"/>
    </location>
</feature>
<evidence type="ECO:0000313" key="3">
    <source>
        <dbReference type="Proteomes" id="UP001278500"/>
    </source>
</evidence>
<feature type="region of interest" description="Disordered" evidence="1">
    <location>
        <begin position="179"/>
        <end position="285"/>
    </location>
</feature>
<feature type="compositionally biased region" description="Polar residues" evidence="1">
    <location>
        <begin position="1048"/>
        <end position="1060"/>
    </location>
</feature>
<feature type="compositionally biased region" description="Polar residues" evidence="1">
    <location>
        <begin position="966"/>
        <end position="980"/>
    </location>
</feature>
<feature type="compositionally biased region" description="Polar residues" evidence="1">
    <location>
        <begin position="1068"/>
        <end position="1081"/>
    </location>
</feature>
<feature type="region of interest" description="Disordered" evidence="1">
    <location>
        <begin position="947"/>
        <end position="980"/>
    </location>
</feature>
<feature type="compositionally biased region" description="Polar residues" evidence="1">
    <location>
        <begin position="232"/>
        <end position="244"/>
    </location>
</feature>
<sequence length="1134" mass="123737">MKDRDKNGQSAEDEEERKRQAILEKAMMDDLGIARVEDLPLEHVDPPPRHGRHDGRGPLRLAMPQPAPGVSDMWAEAQRQGLFNDDDAIAVRELDDLGGGRIYATRQQEVRAMASRIVHGVRETHRAPMLNPELQSRIAKQYHGRGREIPPNRKINIGKDMRTSALGVLYHEAQPVRQFPPNYRPSPTPPCPLAYPEPPRLVPPNRALPSSLNRVASRSTSTAPFKEAHRATSVQSTPRTTLSQAPRHLPVNHTVAPNGSRQNSASIRRPSTPTAQGPASQQLRTVGNENIVPFSGNESPPLSPELSNVLFRCEVDFPNPTRPPNRSSVPSMLYLSAARRPHMGVFTLTCEGKQVCQCPVSQYYHHSIDTRSRELVIMFRSPGGHIICHTVNFKAYMAADDFHQTLKRLRAGEYLDQVNESSRQVLEATIQEATQSTVNVPSTPANQNPVPQARAEQSIAPDLDTVLRQPIGPNVNTAYRAENQETLIGTLIDLDTFDNVPSTVQPQYARSEAAELLSTLDPIEYELEHVDDDLQLQQAQTEATELLSTLDPIDYELGHVDNNLRPTSPSQQSQSEAAEQNYGLHVIKQEFVDRYRLLLQNLIKVLGDMPKNKTRRGASQMIEGLQMCVTDQAMDDECGLDESTKRELLKEVWGNWGFQPSGAEDSAQDIQSAPNPPPNRPETPRPPLETARATPREASRPPPPGVTTQTRRQVYQRPFLVSLYDNRLQPPHWLNELAFMPAFSRRNQPPSTCQSLEATLSATSRATRPATPLPAAAFLAPDFSRSLASHAWVMATEASETVESTPTITSESTAQDVQAEAQEPQIEEPTPVVSLETTASPSHEEHVDADIRSGPELISLAVPEPTRPPSTHTNLCGLRHSLWARLGDRLETEGAFTGPRFWSSASLRELAQLDPQAPVNATPDELAEMFSARPSNQSIEHVAPRLAPGLQNDRPTSVPNHRPATPANNTSCIGGLTPQDQTPLATQRVADTPTQQPSSINAPPVQVEPPVISSSLANRGLAGSSFAISPAPESFSVPESSSVPAPPHTQQSAPPNSSANPGLAGSRWASSPTPESYSGTNSPVVQAQPPAPVVEAPSPAPAPRPINRGLAGSRFASGKVLSSSGSFTGCFSRT</sequence>
<reference evidence="2" key="2">
    <citation type="submission" date="2023-06" db="EMBL/GenBank/DDBJ databases">
        <authorList>
            <consortium name="Lawrence Berkeley National Laboratory"/>
            <person name="Haridas S."/>
            <person name="Hensen N."/>
            <person name="Bonometti L."/>
            <person name="Westerberg I."/>
            <person name="Brannstrom I.O."/>
            <person name="Guillou S."/>
            <person name="Cros-Aarteil S."/>
            <person name="Calhoun S."/>
            <person name="Kuo A."/>
            <person name="Mondo S."/>
            <person name="Pangilinan J."/>
            <person name="Riley R."/>
            <person name="Labutti K."/>
            <person name="Andreopoulos B."/>
            <person name="Lipzen A."/>
            <person name="Chen C."/>
            <person name="Yanf M."/>
            <person name="Daum C."/>
            <person name="Ng V."/>
            <person name="Clum A."/>
            <person name="Steindorff A."/>
            <person name="Ohm R."/>
            <person name="Martin F."/>
            <person name="Silar P."/>
            <person name="Natvig D."/>
            <person name="Lalanne C."/>
            <person name="Gautier V."/>
            <person name="Ament-Velasquez S.L."/>
            <person name="Kruys A."/>
            <person name="Hutchinson M.I."/>
            <person name="Powell A.J."/>
            <person name="Barry K."/>
            <person name="Miller A.N."/>
            <person name="Grigoriev I.V."/>
            <person name="Debuchy R."/>
            <person name="Gladieux P."/>
            <person name="Thoren M.H."/>
            <person name="Johannesson H."/>
        </authorList>
    </citation>
    <scope>NUCLEOTIDE SEQUENCE</scope>
    <source>
        <strain evidence="2">CBS 560.94</strain>
    </source>
</reference>
<keyword evidence="3" id="KW-1185">Reference proteome</keyword>
<accession>A0AAE0MWC1</accession>
<feature type="region of interest" description="Disordered" evidence="1">
    <location>
        <begin position="560"/>
        <end position="579"/>
    </location>
</feature>
<dbReference type="GeneID" id="87858071"/>
<feature type="region of interest" description="Disordered" evidence="1">
    <location>
        <begin position="660"/>
        <end position="712"/>
    </location>
</feature>
<feature type="compositionally biased region" description="Low complexity" evidence="1">
    <location>
        <begin position="1032"/>
        <end position="1043"/>
    </location>
</feature>
<reference evidence="2" key="1">
    <citation type="journal article" date="2023" name="Mol. Phylogenet. Evol.">
        <title>Genome-scale phylogeny and comparative genomics of the fungal order Sordariales.</title>
        <authorList>
            <person name="Hensen N."/>
            <person name="Bonometti L."/>
            <person name="Westerberg I."/>
            <person name="Brannstrom I.O."/>
            <person name="Guillou S."/>
            <person name="Cros-Aarteil S."/>
            <person name="Calhoun S."/>
            <person name="Haridas S."/>
            <person name="Kuo A."/>
            <person name="Mondo S."/>
            <person name="Pangilinan J."/>
            <person name="Riley R."/>
            <person name="LaButti K."/>
            <person name="Andreopoulos B."/>
            <person name="Lipzen A."/>
            <person name="Chen C."/>
            <person name="Yan M."/>
            <person name="Daum C."/>
            <person name="Ng V."/>
            <person name="Clum A."/>
            <person name="Steindorff A."/>
            <person name="Ohm R.A."/>
            <person name="Martin F."/>
            <person name="Silar P."/>
            <person name="Natvig D.O."/>
            <person name="Lalanne C."/>
            <person name="Gautier V."/>
            <person name="Ament-Velasquez S.L."/>
            <person name="Kruys A."/>
            <person name="Hutchinson M.I."/>
            <person name="Powell A.J."/>
            <person name="Barry K."/>
            <person name="Miller A.N."/>
            <person name="Grigoriev I.V."/>
            <person name="Debuchy R."/>
            <person name="Gladieux P."/>
            <person name="Hiltunen Thoren M."/>
            <person name="Johannesson H."/>
        </authorList>
    </citation>
    <scope>NUCLEOTIDE SEQUENCE</scope>
    <source>
        <strain evidence="2">CBS 560.94</strain>
    </source>
</reference>
<feature type="compositionally biased region" description="Low complexity" evidence="1">
    <location>
        <begin position="1082"/>
        <end position="1097"/>
    </location>
</feature>
<feature type="compositionally biased region" description="Pro residues" evidence="1">
    <location>
        <begin position="182"/>
        <end position="202"/>
    </location>
</feature>
<comment type="caution">
    <text evidence="2">The sequence shown here is derived from an EMBL/GenBank/DDBJ whole genome shotgun (WGS) entry which is preliminary data.</text>
</comment>
<proteinExistence type="predicted"/>
<dbReference type="EMBL" id="JAUEPP010000002">
    <property type="protein sequence ID" value="KAK3351925.1"/>
    <property type="molecule type" value="Genomic_DNA"/>
</dbReference>
<feature type="compositionally biased region" description="Polar residues" evidence="1">
    <location>
        <begin position="208"/>
        <end position="223"/>
    </location>
</feature>
<feature type="compositionally biased region" description="Polar residues" evidence="1">
    <location>
        <begin position="992"/>
        <end position="1001"/>
    </location>
</feature>
<evidence type="ECO:0000313" key="2">
    <source>
        <dbReference type="EMBL" id="KAK3351925.1"/>
    </source>
</evidence>
<gene>
    <name evidence="2" type="ORF">B0H65DRAFT_139746</name>
</gene>
<organism evidence="2 3">
    <name type="scientific">Neurospora tetraspora</name>
    <dbReference type="NCBI Taxonomy" id="94610"/>
    <lineage>
        <taxon>Eukaryota</taxon>
        <taxon>Fungi</taxon>
        <taxon>Dikarya</taxon>
        <taxon>Ascomycota</taxon>
        <taxon>Pezizomycotina</taxon>
        <taxon>Sordariomycetes</taxon>
        <taxon>Sordariomycetidae</taxon>
        <taxon>Sordariales</taxon>
        <taxon>Sordariaceae</taxon>
        <taxon>Neurospora</taxon>
    </lineage>
</organism>
<feature type="compositionally biased region" description="Polar residues" evidence="1">
    <location>
        <begin position="255"/>
        <end position="285"/>
    </location>
</feature>
<protein>
    <submittedName>
        <fullName evidence="2">Uncharacterized protein</fullName>
    </submittedName>
</protein>
<feature type="compositionally biased region" description="Low complexity" evidence="1">
    <location>
        <begin position="568"/>
        <end position="579"/>
    </location>
</feature>
<feature type="region of interest" description="Disordered" evidence="1">
    <location>
        <begin position="988"/>
        <end position="1007"/>
    </location>
</feature>
<feature type="region of interest" description="Disordered" evidence="1">
    <location>
        <begin position="1"/>
        <end position="23"/>
    </location>
</feature>